<dbReference type="AlphaFoldDB" id="A0AAD6TA44"/>
<reference evidence="2" key="1">
    <citation type="submission" date="2023-03" db="EMBL/GenBank/DDBJ databases">
        <title>Massive genome expansion in bonnet fungi (Mycena s.s.) driven by repeated elements and novel gene families across ecological guilds.</title>
        <authorList>
            <consortium name="Lawrence Berkeley National Laboratory"/>
            <person name="Harder C.B."/>
            <person name="Miyauchi S."/>
            <person name="Viragh M."/>
            <person name="Kuo A."/>
            <person name="Thoen E."/>
            <person name="Andreopoulos B."/>
            <person name="Lu D."/>
            <person name="Skrede I."/>
            <person name="Drula E."/>
            <person name="Henrissat B."/>
            <person name="Morin E."/>
            <person name="Kohler A."/>
            <person name="Barry K."/>
            <person name="LaButti K."/>
            <person name="Morin E."/>
            <person name="Salamov A."/>
            <person name="Lipzen A."/>
            <person name="Mereny Z."/>
            <person name="Hegedus B."/>
            <person name="Baldrian P."/>
            <person name="Stursova M."/>
            <person name="Weitz H."/>
            <person name="Taylor A."/>
            <person name="Grigoriev I.V."/>
            <person name="Nagy L.G."/>
            <person name="Martin F."/>
            <person name="Kauserud H."/>
        </authorList>
    </citation>
    <scope>NUCLEOTIDE SEQUENCE</scope>
    <source>
        <strain evidence="2">CBHHK200</strain>
    </source>
</reference>
<proteinExistence type="predicted"/>
<evidence type="ECO:0000256" key="1">
    <source>
        <dbReference type="SAM" id="MobiDB-lite"/>
    </source>
</evidence>
<feature type="region of interest" description="Disordered" evidence="1">
    <location>
        <begin position="93"/>
        <end position="116"/>
    </location>
</feature>
<dbReference type="Proteomes" id="UP001218188">
    <property type="component" value="Unassembled WGS sequence"/>
</dbReference>
<protein>
    <submittedName>
        <fullName evidence="2">Uncharacterized protein</fullName>
    </submittedName>
</protein>
<keyword evidence="3" id="KW-1185">Reference proteome</keyword>
<dbReference type="EMBL" id="JARJCM010000015">
    <property type="protein sequence ID" value="KAJ7041822.1"/>
    <property type="molecule type" value="Genomic_DNA"/>
</dbReference>
<feature type="region of interest" description="Disordered" evidence="1">
    <location>
        <begin position="255"/>
        <end position="279"/>
    </location>
</feature>
<evidence type="ECO:0000313" key="2">
    <source>
        <dbReference type="EMBL" id="KAJ7041822.1"/>
    </source>
</evidence>
<name>A0AAD6TA44_9AGAR</name>
<feature type="compositionally biased region" description="Pro residues" evidence="1">
    <location>
        <begin position="150"/>
        <end position="171"/>
    </location>
</feature>
<organism evidence="2 3">
    <name type="scientific">Mycena alexandri</name>
    <dbReference type="NCBI Taxonomy" id="1745969"/>
    <lineage>
        <taxon>Eukaryota</taxon>
        <taxon>Fungi</taxon>
        <taxon>Dikarya</taxon>
        <taxon>Basidiomycota</taxon>
        <taxon>Agaricomycotina</taxon>
        <taxon>Agaricomycetes</taxon>
        <taxon>Agaricomycetidae</taxon>
        <taxon>Agaricales</taxon>
        <taxon>Marasmiineae</taxon>
        <taxon>Mycenaceae</taxon>
        <taxon>Mycena</taxon>
    </lineage>
</organism>
<sequence>MAAYAEDLRAYFGRKQSRREASKAYNDRNRAVRNLKKRDRMAALRASRVGEPSSLAEERQAAAREAARVYRENRQNNNTYSDLLLTDMHRADAGEPARTPMSSFTLSSTQDPARASALSSGPLPLYLIDSRTSSPILVGHTLPDVIANPTPSPVPSGPPSPVRSSPSPPPYDTATTQGVQRRLVYAVHVGREGEIFMSFREAWARCLSLEDHGDSPALVVANSVMHALAWIDNAPLAEEREIRYREIVQEALVAYRGEDPDSSSDESAASSPPDETRSMAELVAELDARQARAHWRRMS</sequence>
<feature type="compositionally biased region" description="Polar residues" evidence="1">
    <location>
        <begin position="100"/>
        <end position="111"/>
    </location>
</feature>
<evidence type="ECO:0000313" key="3">
    <source>
        <dbReference type="Proteomes" id="UP001218188"/>
    </source>
</evidence>
<gene>
    <name evidence="2" type="ORF">C8F04DRAFT_1176908</name>
</gene>
<feature type="region of interest" description="Disordered" evidence="1">
    <location>
        <begin position="147"/>
        <end position="177"/>
    </location>
</feature>
<accession>A0AAD6TA44</accession>
<comment type="caution">
    <text evidence="2">The sequence shown here is derived from an EMBL/GenBank/DDBJ whole genome shotgun (WGS) entry which is preliminary data.</text>
</comment>